<dbReference type="InterPro" id="IPR019814">
    <property type="entry name" value="Translation_initiation_fac_3_N"/>
</dbReference>
<sequence>MASPTTAAGLSSPAVVPPDPPAKPVRSALDFFFFGRFRGSSLPARPTPALLFQLVESCSSSTIFTMPNPTRRAMHTDRRFFERAVHACTRKTSSSFDERGAAEMGGTRAMLRALAGFAVTSRTLVSTSRDSAAVSLMSSCVGSGWRRWVTASGSVIDEPWRISQARGMSIDRRRDRTEDVTKKNSVAAHRINEQITARHIRLVMGGDGEGDTKSHEVIPTIVARKRARDAGLDLVEMNAKAVPPVCRMLDYDAFRYELRVKEREARKKAVERRRHDQVKELRLSARISTNDLRTKADQANRFLEQGHKVTARIEFKSNDGVKANMRPDAGAILYEEFCAMLNPHKVEVEGKMVGPSHMILTVAQEREKKGQAKKQKPKEKQVDAATQEVS</sequence>
<evidence type="ECO:0000256" key="2">
    <source>
        <dbReference type="ARBA" id="ARBA00022540"/>
    </source>
</evidence>
<dbReference type="Pfam" id="PF05198">
    <property type="entry name" value="IF3_N"/>
    <property type="match status" value="1"/>
</dbReference>
<feature type="domain" description="Translation initiation factor 3 N-terminal" evidence="6">
    <location>
        <begin position="191"/>
        <end position="265"/>
    </location>
</feature>
<dbReference type="Proteomes" id="UP000002009">
    <property type="component" value="Chromosome 9"/>
</dbReference>
<evidence type="ECO:0000256" key="3">
    <source>
        <dbReference type="ARBA" id="ARBA00022917"/>
    </source>
</evidence>
<dbReference type="eggNOG" id="ENOG502QWD8">
    <property type="taxonomic scope" value="Eukaryota"/>
</dbReference>
<evidence type="ECO:0008006" key="9">
    <source>
        <dbReference type="Google" id="ProtNLM"/>
    </source>
</evidence>
<protein>
    <recommendedName>
        <fullName evidence="9">Translation initiation factor IF-3</fullName>
    </recommendedName>
</protein>
<dbReference type="GO" id="GO:0003743">
    <property type="term" value="F:translation initiation factor activity"/>
    <property type="evidence" value="ECO:0007669"/>
    <property type="project" value="UniProtKB-KW"/>
</dbReference>
<proteinExistence type="inferred from homology"/>
<dbReference type="Pfam" id="PF00707">
    <property type="entry name" value="IF3_C"/>
    <property type="match status" value="1"/>
</dbReference>
<dbReference type="GO" id="GO:0043022">
    <property type="term" value="F:ribosome binding"/>
    <property type="evidence" value="ECO:0007669"/>
    <property type="project" value="TreeGrafter"/>
</dbReference>
<organism evidence="7 8">
    <name type="scientific">Micromonas commoda (strain RCC299 / NOUM17 / CCMP2709)</name>
    <name type="common">Picoplanktonic green alga</name>
    <dbReference type="NCBI Taxonomy" id="296587"/>
    <lineage>
        <taxon>Eukaryota</taxon>
        <taxon>Viridiplantae</taxon>
        <taxon>Chlorophyta</taxon>
        <taxon>Mamiellophyceae</taxon>
        <taxon>Mamiellales</taxon>
        <taxon>Mamiellaceae</taxon>
        <taxon>Micromonas</taxon>
    </lineage>
</organism>
<dbReference type="STRING" id="296587.C1ECL8"/>
<dbReference type="SUPFAM" id="SSF54364">
    <property type="entry name" value="Translation initiation factor IF3, N-terminal domain"/>
    <property type="match status" value="1"/>
</dbReference>
<evidence type="ECO:0000259" key="6">
    <source>
        <dbReference type="Pfam" id="PF05198"/>
    </source>
</evidence>
<keyword evidence="3" id="KW-0648">Protein biosynthesis</keyword>
<dbReference type="InParanoid" id="C1ECL8"/>
<dbReference type="AlphaFoldDB" id="C1ECL8"/>
<accession>C1ECL8</accession>
<dbReference type="SUPFAM" id="SSF55200">
    <property type="entry name" value="Translation initiation factor IF3, C-terminal domain"/>
    <property type="match status" value="1"/>
</dbReference>
<dbReference type="Gene3D" id="3.10.20.80">
    <property type="entry name" value="Translation initiation factor 3 (IF-3), N-terminal domain"/>
    <property type="match status" value="1"/>
</dbReference>
<keyword evidence="2" id="KW-0396">Initiation factor</keyword>
<dbReference type="InterPro" id="IPR036787">
    <property type="entry name" value="T_IF-3_N_sf"/>
</dbReference>
<dbReference type="GeneID" id="8246212"/>
<evidence type="ECO:0000259" key="5">
    <source>
        <dbReference type="Pfam" id="PF00707"/>
    </source>
</evidence>
<evidence type="ECO:0000313" key="8">
    <source>
        <dbReference type="Proteomes" id="UP000002009"/>
    </source>
</evidence>
<dbReference type="GO" id="GO:0032790">
    <property type="term" value="P:ribosome disassembly"/>
    <property type="evidence" value="ECO:0007669"/>
    <property type="project" value="TreeGrafter"/>
</dbReference>
<dbReference type="InterPro" id="IPR036788">
    <property type="entry name" value="T_IF-3_C_sf"/>
</dbReference>
<dbReference type="GO" id="GO:0005737">
    <property type="term" value="C:cytoplasm"/>
    <property type="evidence" value="ECO:0007669"/>
    <property type="project" value="UniProtKB-ARBA"/>
</dbReference>
<dbReference type="EMBL" id="CP001329">
    <property type="protein sequence ID" value="ACO65605.1"/>
    <property type="molecule type" value="Genomic_DNA"/>
</dbReference>
<dbReference type="OrthoDB" id="21573at2759"/>
<dbReference type="RefSeq" id="XP_002504347.1">
    <property type="nucleotide sequence ID" value="XM_002504301.1"/>
</dbReference>
<reference evidence="7 8" key="1">
    <citation type="journal article" date="2009" name="Science">
        <title>Green evolution and dynamic adaptations revealed by genomes of the marine picoeukaryotes Micromonas.</title>
        <authorList>
            <person name="Worden A.Z."/>
            <person name="Lee J.H."/>
            <person name="Mock T."/>
            <person name="Rouze P."/>
            <person name="Simmons M.P."/>
            <person name="Aerts A.L."/>
            <person name="Allen A.E."/>
            <person name="Cuvelier M.L."/>
            <person name="Derelle E."/>
            <person name="Everett M.V."/>
            <person name="Foulon E."/>
            <person name="Grimwood J."/>
            <person name="Gundlach H."/>
            <person name="Henrissat B."/>
            <person name="Napoli C."/>
            <person name="McDonald S.M."/>
            <person name="Parker M.S."/>
            <person name="Rombauts S."/>
            <person name="Salamov A."/>
            <person name="Von Dassow P."/>
            <person name="Badger J.H."/>
            <person name="Coutinho P.M."/>
            <person name="Demir E."/>
            <person name="Dubchak I."/>
            <person name="Gentemann C."/>
            <person name="Eikrem W."/>
            <person name="Gready J.E."/>
            <person name="John U."/>
            <person name="Lanier W."/>
            <person name="Lindquist E.A."/>
            <person name="Lucas S."/>
            <person name="Mayer K.F."/>
            <person name="Moreau H."/>
            <person name="Not F."/>
            <person name="Otillar R."/>
            <person name="Panaud O."/>
            <person name="Pangilinan J."/>
            <person name="Paulsen I."/>
            <person name="Piegu B."/>
            <person name="Poliakov A."/>
            <person name="Robbens S."/>
            <person name="Schmutz J."/>
            <person name="Toulza E."/>
            <person name="Wyss T."/>
            <person name="Zelensky A."/>
            <person name="Zhou K."/>
            <person name="Armbrust E.V."/>
            <person name="Bhattacharya D."/>
            <person name="Goodenough U.W."/>
            <person name="Van de Peer Y."/>
            <person name="Grigoriev I.V."/>
        </authorList>
    </citation>
    <scope>NUCLEOTIDE SEQUENCE [LARGE SCALE GENOMIC DNA]</scope>
    <source>
        <strain evidence="8">RCC299 / NOUM17</strain>
    </source>
</reference>
<dbReference type="PANTHER" id="PTHR10938">
    <property type="entry name" value="TRANSLATION INITIATION FACTOR IF-3"/>
    <property type="match status" value="1"/>
</dbReference>
<evidence type="ECO:0000313" key="7">
    <source>
        <dbReference type="EMBL" id="ACO65605.1"/>
    </source>
</evidence>
<dbReference type="KEGG" id="mis:MICPUN_102393"/>
<feature type="region of interest" description="Disordered" evidence="4">
    <location>
        <begin position="363"/>
        <end position="390"/>
    </location>
</feature>
<dbReference type="Gene3D" id="3.30.110.10">
    <property type="entry name" value="Translation initiation factor 3 (IF-3), C-terminal domain"/>
    <property type="match status" value="1"/>
</dbReference>
<feature type="domain" description="Translation initiation factor 3 C-terminal" evidence="5">
    <location>
        <begin position="277"/>
        <end position="356"/>
    </location>
</feature>
<name>C1ECL8_MICCC</name>
<keyword evidence="8" id="KW-1185">Reference proteome</keyword>
<feature type="region of interest" description="Disordered" evidence="4">
    <location>
        <begin position="1"/>
        <end position="21"/>
    </location>
</feature>
<dbReference type="InterPro" id="IPR019815">
    <property type="entry name" value="Translation_initiation_fac_3_C"/>
</dbReference>
<evidence type="ECO:0000256" key="4">
    <source>
        <dbReference type="SAM" id="MobiDB-lite"/>
    </source>
</evidence>
<dbReference type="InterPro" id="IPR001288">
    <property type="entry name" value="Translation_initiation_fac_3"/>
</dbReference>
<dbReference type="PANTHER" id="PTHR10938:SF0">
    <property type="entry name" value="TRANSLATION INITIATION FACTOR IF-3, MITOCHONDRIAL"/>
    <property type="match status" value="1"/>
</dbReference>
<evidence type="ECO:0000256" key="1">
    <source>
        <dbReference type="ARBA" id="ARBA00005439"/>
    </source>
</evidence>
<gene>
    <name evidence="7" type="ORF">MICPUN_102393</name>
</gene>
<dbReference type="NCBIfam" id="TIGR00168">
    <property type="entry name" value="infC"/>
    <property type="match status" value="1"/>
</dbReference>
<comment type="similarity">
    <text evidence="1">Belongs to the IF-3 family.</text>
</comment>